<dbReference type="AlphaFoldDB" id="A0A2P5DGK2"/>
<protein>
    <submittedName>
        <fullName evidence="2">Uncharacterized protein</fullName>
    </submittedName>
</protein>
<gene>
    <name evidence="2" type="ORF">TorRG33x02_252050</name>
</gene>
<keyword evidence="3" id="KW-1185">Reference proteome</keyword>
<dbReference type="Pfam" id="PF14009">
    <property type="entry name" value="PADRE"/>
    <property type="match status" value="1"/>
</dbReference>
<dbReference type="PANTHER" id="PTHR33052">
    <property type="entry name" value="DUF4228 DOMAIN PROTEIN-RELATED"/>
    <property type="match status" value="1"/>
</dbReference>
<evidence type="ECO:0000313" key="2">
    <source>
        <dbReference type="EMBL" id="PON72407.1"/>
    </source>
</evidence>
<organism evidence="2 3">
    <name type="scientific">Trema orientale</name>
    <name type="common">Charcoal tree</name>
    <name type="synonym">Celtis orientalis</name>
    <dbReference type="NCBI Taxonomy" id="63057"/>
    <lineage>
        <taxon>Eukaryota</taxon>
        <taxon>Viridiplantae</taxon>
        <taxon>Streptophyta</taxon>
        <taxon>Embryophyta</taxon>
        <taxon>Tracheophyta</taxon>
        <taxon>Spermatophyta</taxon>
        <taxon>Magnoliopsida</taxon>
        <taxon>eudicotyledons</taxon>
        <taxon>Gunneridae</taxon>
        <taxon>Pentapetalae</taxon>
        <taxon>rosids</taxon>
        <taxon>fabids</taxon>
        <taxon>Rosales</taxon>
        <taxon>Cannabaceae</taxon>
        <taxon>Trema</taxon>
    </lineage>
</organism>
<accession>A0A2P5DGK2</accession>
<proteinExistence type="predicted"/>
<evidence type="ECO:0000313" key="3">
    <source>
        <dbReference type="Proteomes" id="UP000237000"/>
    </source>
</evidence>
<sequence>MGNHSSSCFVIAFSKSDPTAKLFDAHGNLLRRVKLPLKAAELMLEEDPGHVISPADELSRTGRFCAMRAEDELVARKSYLLVPLCKVNRKVSDSDMAIIKSTTSKKKSKNSSKVSPAMAAEEPRDEAEESVVNVFEQSIASTGFDFGRPMGYNKGWKPALEPISEIC</sequence>
<evidence type="ECO:0000256" key="1">
    <source>
        <dbReference type="SAM" id="MobiDB-lite"/>
    </source>
</evidence>
<dbReference type="OrthoDB" id="777898at2759"/>
<dbReference type="InterPro" id="IPR025322">
    <property type="entry name" value="PADRE_dom"/>
</dbReference>
<comment type="caution">
    <text evidence="2">The sequence shown here is derived from an EMBL/GenBank/DDBJ whole genome shotgun (WGS) entry which is preliminary data.</text>
</comment>
<dbReference type="EMBL" id="JXTC01000272">
    <property type="protein sequence ID" value="PON72407.1"/>
    <property type="molecule type" value="Genomic_DNA"/>
</dbReference>
<dbReference type="Proteomes" id="UP000237000">
    <property type="component" value="Unassembled WGS sequence"/>
</dbReference>
<feature type="region of interest" description="Disordered" evidence="1">
    <location>
        <begin position="102"/>
        <end position="131"/>
    </location>
</feature>
<name>A0A2P5DGK2_TREOI</name>
<reference evidence="3" key="1">
    <citation type="submission" date="2016-06" db="EMBL/GenBank/DDBJ databases">
        <title>Parallel loss of symbiosis genes in relatives of nitrogen-fixing non-legume Parasponia.</title>
        <authorList>
            <person name="Van Velzen R."/>
            <person name="Holmer R."/>
            <person name="Bu F."/>
            <person name="Rutten L."/>
            <person name="Van Zeijl A."/>
            <person name="Liu W."/>
            <person name="Santuari L."/>
            <person name="Cao Q."/>
            <person name="Sharma T."/>
            <person name="Shen D."/>
            <person name="Roswanjaya Y."/>
            <person name="Wardhani T."/>
            <person name="Kalhor M.S."/>
            <person name="Jansen J."/>
            <person name="Van den Hoogen J."/>
            <person name="Gungor B."/>
            <person name="Hartog M."/>
            <person name="Hontelez J."/>
            <person name="Verver J."/>
            <person name="Yang W.-C."/>
            <person name="Schijlen E."/>
            <person name="Repin R."/>
            <person name="Schilthuizen M."/>
            <person name="Schranz E."/>
            <person name="Heidstra R."/>
            <person name="Miyata K."/>
            <person name="Fedorova E."/>
            <person name="Kohlen W."/>
            <person name="Bisseling T."/>
            <person name="Smit S."/>
            <person name="Geurts R."/>
        </authorList>
    </citation>
    <scope>NUCLEOTIDE SEQUENCE [LARGE SCALE GENOMIC DNA]</scope>
    <source>
        <strain evidence="3">cv. RG33-2</strain>
    </source>
</reference>
<dbReference type="InParanoid" id="A0A2P5DGK2"/>